<gene>
    <name evidence="2" type="ORF">C900_02218</name>
</gene>
<proteinExistence type="predicted"/>
<evidence type="ECO:0000313" key="3">
    <source>
        <dbReference type="Proteomes" id="UP000011135"/>
    </source>
</evidence>
<dbReference type="EMBL" id="AMZN01000032">
    <property type="protein sequence ID" value="ELR71843.1"/>
    <property type="molecule type" value="Genomic_DNA"/>
</dbReference>
<keyword evidence="1" id="KW-0732">Signal</keyword>
<reference evidence="2 3" key="1">
    <citation type="submission" date="2012-12" db="EMBL/GenBank/DDBJ databases">
        <title>Genome assembly of Fulvivirga imtechensis AK7.</title>
        <authorList>
            <person name="Nupur N."/>
            <person name="Khatri I."/>
            <person name="Kumar R."/>
            <person name="Subramanian S."/>
            <person name="Pinnaka A."/>
        </authorList>
    </citation>
    <scope>NUCLEOTIDE SEQUENCE [LARGE SCALE GENOMIC DNA]</scope>
    <source>
        <strain evidence="2 3">AK7</strain>
    </source>
</reference>
<accession>L8JUC6</accession>
<evidence type="ECO:0000256" key="1">
    <source>
        <dbReference type="SAM" id="SignalP"/>
    </source>
</evidence>
<sequence length="232" mass="26957">MPFVKFRYILIFLLFRLNVVAQENAADVPSQHKFNHYLFTVNPLRAFVDEVTVNWELLNKDFSGHGFSLGYIYPSHLLTDIWRNIEFTDNMLIRAQSSGGLVKYYRVVPMGRKSAIHFLGQFKYYNAKDAVHVVGNHLSSGAREVHLDRQTLVYGLQFRYCRNYRIADVLIFSLYMGGGLNLFHNVYTEYHYYYYGGVNPDVPVEYRLESDGKIKPGLCINLGMRVGFAVRR</sequence>
<organism evidence="2 3">
    <name type="scientific">Fulvivirga imtechensis AK7</name>
    <dbReference type="NCBI Taxonomy" id="1237149"/>
    <lineage>
        <taxon>Bacteria</taxon>
        <taxon>Pseudomonadati</taxon>
        <taxon>Bacteroidota</taxon>
        <taxon>Cytophagia</taxon>
        <taxon>Cytophagales</taxon>
        <taxon>Fulvivirgaceae</taxon>
        <taxon>Fulvivirga</taxon>
    </lineage>
</organism>
<evidence type="ECO:0008006" key="4">
    <source>
        <dbReference type="Google" id="ProtNLM"/>
    </source>
</evidence>
<comment type="caution">
    <text evidence="2">The sequence shown here is derived from an EMBL/GenBank/DDBJ whole genome shotgun (WGS) entry which is preliminary data.</text>
</comment>
<feature type="chain" id="PRO_5003994223" description="DUF3575 domain-containing protein" evidence="1">
    <location>
        <begin position="22"/>
        <end position="232"/>
    </location>
</feature>
<name>L8JUC6_9BACT</name>
<protein>
    <recommendedName>
        <fullName evidence="4">DUF3575 domain-containing protein</fullName>
    </recommendedName>
</protein>
<evidence type="ECO:0000313" key="2">
    <source>
        <dbReference type="EMBL" id="ELR71843.1"/>
    </source>
</evidence>
<keyword evidence="3" id="KW-1185">Reference proteome</keyword>
<dbReference type="AlphaFoldDB" id="L8JUC6"/>
<feature type="signal peptide" evidence="1">
    <location>
        <begin position="1"/>
        <end position="21"/>
    </location>
</feature>
<dbReference type="STRING" id="1237149.C900_02218"/>
<dbReference type="Proteomes" id="UP000011135">
    <property type="component" value="Unassembled WGS sequence"/>
</dbReference>